<keyword evidence="3" id="KW-1185">Reference proteome</keyword>
<evidence type="ECO:0000256" key="1">
    <source>
        <dbReference type="SAM" id="MobiDB-lite"/>
    </source>
</evidence>
<comment type="caution">
    <text evidence="2">The sequence shown here is derived from an EMBL/GenBank/DDBJ whole genome shotgun (WGS) entry which is preliminary data.</text>
</comment>
<evidence type="ECO:0000313" key="3">
    <source>
        <dbReference type="Proteomes" id="UP000749293"/>
    </source>
</evidence>
<accession>A0A9P4Z0P0</accession>
<dbReference type="GeneID" id="55970598"/>
<protein>
    <submittedName>
        <fullName evidence="2">Uncharacterized protein</fullName>
    </submittedName>
</protein>
<reference evidence="2" key="1">
    <citation type="submission" date="2020-03" db="EMBL/GenBank/DDBJ databases">
        <title>Site-based positive gene gene selection in Geosmithia morbida across the United States reveals a broad range of putative effectors and factors for local host and environmental adapation.</title>
        <authorList>
            <person name="Onufrak A."/>
            <person name="Murdoch R.W."/>
            <person name="Gazis R."/>
            <person name="Huff M."/>
            <person name="Staton M."/>
            <person name="Klingeman W."/>
            <person name="Hadziabdic D."/>
        </authorList>
    </citation>
    <scope>NUCLEOTIDE SEQUENCE</scope>
    <source>
        <strain evidence="2">1262</strain>
    </source>
</reference>
<evidence type="ECO:0000313" key="2">
    <source>
        <dbReference type="EMBL" id="KAF4125530.1"/>
    </source>
</evidence>
<dbReference type="AlphaFoldDB" id="A0A9P4Z0P0"/>
<dbReference type="OrthoDB" id="5153231at2759"/>
<proteinExistence type="predicted"/>
<organism evidence="2 3">
    <name type="scientific">Geosmithia morbida</name>
    <dbReference type="NCBI Taxonomy" id="1094350"/>
    <lineage>
        <taxon>Eukaryota</taxon>
        <taxon>Fungi</taxon>
        <taxon>Dikarya</taxon>
        <taxon>Ascomycota</taxon>
        <taxon>Pezizomycotina</taxon>
        <taxon>Sordariomycetes</taxon>
        <taxon>Hypocreomycetidae</taxon>
        <taxon>Hypocreales</taxon>
        <taxon>Bionectriaceae</taxon>
        <taxon>Geosmithia</taxon>
    </lineage>
</organism>
<dbReference type="EMBL" id="JAANYQ010000003">
    <property type="protein sequence ID" value="KAF4125530.1"/>
    <property type="molecule type" value="Genomic_DNA"/>
</dbReference>
<dbReference type="RefSeq" id="XP_035324182.1">
    <property type="nucleotide sequence ID" value="XM_035466345.1"/>
</dbReference>
<dbReference type="Proteomes" id="UP000749293">
    <property type="component" value="Unassembled WGS sequence"/>
</dbReference>
<name>A0A9P4Z0P0_9HYPO</name>
<sequence>MRPPDWRTSWSHLPLDKGEWISELWHCKDLDTMESGLTLVTNKHRVQAIGYYSKPLKSSIRLVAVLGPQPRRLYYDADYGIETHGIDPADWPWQPPLGAGLSPRKRLRPPRSPTPRSPAPRFPMTSFCFTRACLEGVSGVAVCQIGAVVSGLILSYAKGHRECVGNIRTDCLRRPVPVGPATEFWLVVSTVKPGKLQATAVDFDHYPPGDTRIPWEGVLEWWQAGTQARIYHEGREIRPFDD</sequence>
<feature type="compositionally biased region" description="Pro residues" evidence="1">
    <location>
        <begin position="110"/>
        <end position="119"/>
    </location>
</feature>
<feature type="region of interest" description="Disordered" evidence="1">
    <location>
        <begin position="100"/>
        <end position="119"/>
    </location>
</feature>
<gene>
    <name evidence="2" type="ORF">GMORB2_4370</name>
</gene>